<evidence type="ECO:0000256" key="4">
    <source>
        <dbReference type="ARBA" id="ARBA00022801"/>
    </source>
</evidence>
<dbReference type="NCBIfam" id="NF004079">
    <property type="entry name" value="PRK05584.1"/>
    <property type="match status" value="1"/>
</dbReference>
<dbReference type="EC" id="3.2.2.9" evidence="2"/>
<protein>
    <recommendedName>
        <fullName evidence="2">adenosylhomocysteine nucleosidase</fullName>
        <ecNumber evidence="2">3.2.2.9</ecNumber>
    </recommendedName>
</protein>
<evidence type="ECO:0000313" key="7">
    <source>
        <dbReference type="EMBL" id="MBM6940304.1"/>
    </source>
</evidence>
<keyword evidence="8" id="KW-1185">Reference proteome</keyword>
<evidence type="ECO:0000256" key="5">
    <source>
        <dbReference type="ARBA" id="ARBA00023167"/>
    </source>
</evidence>
<dbReference type="GO" id="GO:0008782">
    <property type="term" value="F:adenosylhomocysteine nucleosidase activity"/>
    <property type="evidence" value="ECO:0007669"/>
    <property type="project" value="UniProtKB-EC"/>
</dbReference>
<dbReference type="NCBIfam" id="TIGR01704">
    <property type="entry name" value="MTA_SAH-Nsdase"/>
    <property type="match status" value="1"/>
</dbReference>
<dbReference type="SUPFAM" id="SSF53167">
    <property type="entry name" value="Purine and uridine phosphorylases"/>
    <property type="match status" value="1"/>
</dbReference>
<dbReference type="InterPro" id="IPR035994">
    <property type="entry name" value="Nucleoside_phosphorylase_sf"/>
</dbReference>
<dbReference type="PANTHER" id="PTHR46832:SF1">
    <property type="entry name" value="5'-METHYLTHIOADENOSINE_S-ADENOSYLHOMOCYSTEINE NUCLEOSIDASE"/>
    <property type="match status" value="1"/>
</dbReference>
<dbReference type="Pfam" id="PF01048">
    <property type="entry name" value="PNP_UDP_1"/>
    <property type="match status" value="1"/>
</dbReference>
<reference evidence="7 8" key="1">
    <citation type="journal article" date="2021" name="Sci. Rep.">
        <title>The distribution of antibiotic resistance genes in chicken gut microbiota commensals.</title>
        <authorList>
            <person name="Juricova H."/>
            <person name="Matiasovicova J."/>
            <person name="Kubasova T."/>
            <person name="Cejkova D."/>
            <person name="Rychlik I."/>
        </authorList>
    </citation>
    <scope>NUCLEOTIDE SEQUENCE [LARGE SCALE GENOMIC DNA]</scope>
    <source>
        <strain evidence="7 8">An574</strain>
    </source>
</reference>
<dbReference type="PANTHER" id="PTHR46832">
    <property type="entry name" value="5'-METHYLTHIOADENOSINE/S-ADENOSYLHOMOCYSTEINE NUCLEOSIDASE"/>
    <property type="match status" value="1"/>
</dbReference>
<dbReference type="Proteomes" id="UP000785625">
    <property type="component" value="Unassembled WGS sequence"/>
</dbReference>
<dbReference type="InterPro" id="IPR000845">
    <property type="entry name" value="Nucleoside_phosphorylase_d"/>
</dbReference>
<gene>
    <name evidence="7" type="ORF">H5975_02165</name>
</gene>
<dbReference type="Gene3D" id="3.40.50.1580">
    <property type="entry name" value="Nucleoside phosphorylase domain"/>
    <property type="match status" value="1"/>
</dbReference>
<keyword evidence="7" id="KW-0326">Glycosidase</keyword>
<evidence type="ECO:0000256" key="1">
    <source>
        <dbReference type="ARBA" id="ARBA00004945"/>
    </source>
</evidence>
<organism evidence="7 8">
    <name type="scientific">Limosilactobacillus coleohominis</name>
    <dbReference type="NCBI Taxonomy" id="181675"/>
    <lineage>
        <taxon>Bacteria</taxon>
        <taxon>Bacillati</taxon>
        <taxon>Bacillota</taxon>
        <taxon>Bacilli</taxon>
        <taxon>Lactobacillales</taxon>
        <taxon>Lactobacillaceae</taxon>
        <taxon>Limosilactobacillus</taxon>
    </lineage>
</organism>
<evidence type="ECO:0000313" key="8">
    <source>
        <dbReference type="Proteomes" id="UP000785625"/>
    </source>
</evidence>
<feature type="domain" description="Nucleoside phosphorylase" evidence="6">
    <location>
        <begin position="2"/>
        <end position="226"/>
    </location>
</feature>
<dbReference type="CDD" id="cd09008">
    <property type="entry name" value="MTAN"/>
    <property type="match status" value="1"/>
</dbReference>
<sequence length="232" mass="25155">MKFGIICAMPEELKELLEHIENVNEKEIGDKKYYSGTISNQSVVLVESGIGKVEAGITTEHLITDFDADVVINSGSAGGIGKNQHVGDIVISTETAYHDVDARTFDYDYGQLPGQPARFEASKKWGEALAKAGEKTGLNIEKGLIVSGDQFVASKEAIEKIKKFFPDALSAEMEGAAVGQVANDHHVPYVVVRAMSDTADEDAGVSFDEFIIQAGRRSAQMLLELFNELEKA</sequence>
<name>A0ABS2GYF4_9LACO</name>
<keyword evidence="3" id="KW-0028">Amino-acid biosynthesis</keyword>
<dbReference type="InterPro" id="IPR010049">
    <property type="entry name" value="MTA_SAH_Nsdase"/>
</dbReference>
<comment type="pathway">
    <text evidence="1">Amino-acid biosynthesis; L-methionine biosynthesis via salvage pathway; S-methyl-5-thio-alpha-D-ribose 1-phosphate from S-methyl-5'-thioadenosine (hydrolase route): step 1/2.</text>
</comment>
<dbReference type="EMBL" id="JACJKU010000012">
    <property type="protein sequence ID" value="MBM6940304.1"/>
    <property type="molecule type" value="Genomic_DNA"/>
</dbReference>
<keyword evidence="5" id="KW-0486">Methionine biosynthesis</keyword>
<accession>A0ABS2GYF4</accession>
<comment type="caution">
    <text evidence="7">The sequence shown here is derived from an EMBL/GenBank/DDBJ whole genome shotgun (WGS) entry which is preliminary data.</text>
</comment>
<proteinExistence type="predicted"/>
<evidence type="ECO:0000259" key="6">
    <source>
        <dbReference type="Pfam" id="PF01048"/>
    </source>
</evidence>
<evidence type="ECO:0000256" key="2">
    <source>
        <dbReference type="ARBA" id="ARBA00011974"/>
    </source>
</evidence>
<keyword evidence="4 7" id="KW-0378">Hydrolase</keyword>
<dbReference type="RefSeq" id="WP_204784694.1">
    <property type="nucleotide sequence ID" value="NZ_CALVGD010000008.1"/>
</dbReference>
<evidence type="ECO:0000256" key="3">
    <source>
        <dbReference type="ARBA" id="ARBA00022605"/>
    </source>
</evidence>